<dbReference type="InterPro" id="IPR001054">
    <property type="entry name" value="A/G_cyclase"/>
</dbReference>
<keyword evidence="1" id="KW-0472">Membrane</keyword>
<dbReference type="InterPro" id="IPR003660">
    <property type="entry name" value="HAMP_dom"/>
</dbReference>
<dbReference type="SMART" id="SM00044">
    <property type="entry name" value="CYCc"/>
    <property type="match status" value="1"/>
</dbReference>
<dbReference type="EMBL" id="LAJY01000131">
    <property type="protein sequence ID" value="KJV10212.1"/>
    <property type="molecule type" value="Genomic_DNA"/>
</dbReference>
<dbReference type="Gene3D" id="3.30.450.20">
    <property type="entry name" value="PAS domain"/>
    <property type="match status" value="1"/>
</dbReference>
<dbReference type="CDD" id="cd07302">
    <property type="entry name" value="CHD"/>
    <property type="match status" value="1"/>
</dbReference>
<dbReference type="Gene3D" id="3.30.70.1230">
    <property type="entry name" value="Nucleotide cyclase"/>
    <property type="match status" value="1"/>
</dbReference>
<name>A0A0F3IUB0_9PROT</name>
<dbReference type="Pfam" id="PF00672">
    <property type="entry name" value="HAMP"/>
    <property type="match status" value="1"/>
</dbReference>
<dbReference type="PATRIC" id="fig|552518.3.peg.400"/>
<dbReference type="CDD" id="cd18773">
    <property type="entry name" value="PDC1_HK_sensor"/>
    <property type="match status" value="1"/>
</dbReference>
<evidence type="ECO:0000313" key="4">
    <source>
        <dbReference type="EMBL" id="KJV10212.1"/>
    </source>
</evidence>
<feature type="domain" description="HAMP" evidence="3">
    <location>
        <begin position="354"/>
        <end position="408"/>
    </location>
</feature>
<comment type="caution">
    <text evidence="4">The sequence shown here is derived from an EMBL/GenBank/DDBJ whole genome shotgun (WGS) entry which is preliminary data.</text>
</comment>
<dbReference type="GO" id="GO:0004016">
    <property type="term" value="F:adenylate cyclase activity"/>
    <property type="evidence" value="ECO:0007669"/>
    <property type="project" value="UniProtKB-ARBA"/>
</dbReference>
<proteinExistence type="predicted"/>
<dbReference type="CDD" id="cd06225">
    <property type="entry name" value="HAMP"/>
    <property type="match status" value="1"/>
</dbReference>
<accession>A0A0F3IUB0</accession>
<evidence type="ECO:0008006" key="6">
    <source>
        <dbReference type="Google" id="ProtNLM"/>
    </source>
</evidence>
<dbReference type="PANTHER" id="PTHR43081:SF1">
    <property type="entry name" value="ADENYLATE CYCLASE, TERMINAL-DIFFERENTIATION SPECIFIC"/>
    <property type="match status" value="1"/>
</dbReference>
<dbReference type="Gene3D" id="6.10.340.10">
    <property type="match status" value="1"/>
</dbReference>
<dbReference type="PROSITE" id="PS50125">
    <property type="entry name" value="GUANYLATE_CYCLASE_2"/>
    <property type="match status" value="1"/>
</dbReference>
<evidence type="ECO:0000313" key="5">
    <source>
        <dbReference type="Proteomes" id="UP000033774"/>
    </source>
</evidence>
<dbReference type="PROSITE" id="PS50885">
    <property type="entry name" value="HAMP"/>
    <property type="match status" value="1"/>
</dbReference>
<sequence>MRQIRIVKYLTRRLGAALSGRLPITWLLALGFTGLMTLAVGTVFYVGAEETRRITFELLAERGGQALAQVVRSVDGILTPVRRQLAMMTEAVAEGRVDLRDRDQIAGLLVGSLSATPQIVGVGYVTASGVAYRATRGERDVKRIVLPGGEGIRRQLQTLAQSRAPEWLPPVWSTVLQQTVVTLRVPVFDENDQFLGVIEAAVGVGEVSRSLAESSNLNQQTAVILYDRDWVLAHPNLAKMQMTGSDQRPLPRLEEVGDPVLAEIWGKGKTPKGAFPVLLRQFDQEATLLNVEVGREDYVFLYREITRYGDKPWILGFYVTEETVEEAFGSLQMVVMTGALVLMGSIGLSLLLARVIRRPIKDFAQASEAVEAGDFDAVPALRRSPVREFDEGARSFNRMVEGLRERQKIRDLFGRFVPANVAARLLHDPSRLSLEGVRREVSVLFTDIYGFTALSESFPPEQVIPLLNRYLGIVCEIIAEEGGIVVDFIGDAVFALFGAPEFMADHPLCALRAARKIEAATTEFADAVRRKGIPFGYTRLGLNAGTVTVGNFGAADRLKYGAAGDAVNTAARIETANKALGTRLLAGNRIIELTGDTDCRPVGRVALRGRSEPMDLWEILPKGSGQDPWVLAYRQAYDALMRGDAEARESLRTLAEDRPDDQVIGWLLDASEVSALPVLYLGND</sequence>
<keyword evidence="1" id="KW-0812">Transmembrane</keyword>
<evidence type="ECO:0000259" key="3">
    <source>
        <dbReference type="PROSITE" id="PS50885"/>
    </source>
</evidence>
<evidence type="ECO:0000259" key="2">
    <source>
        <dbReference type="PROSITE" id="PS50125"/>
    </source>
</evidence>
<dbReference type="InterPro" id="IPR029787">
    <property type="entry name" value="Nucleotide_cyclase"/>
</dbReference>
<dbReference type="GO" id="GO:0016020">
    <property type="term" value="C:membrane"/>
    <property type="evidence" value="ECO:0007669"/>
    <property type="project" value="InterPro"/>
</dbReference>
<gene>
    <name evidence="4" type="ORF">VZ95_06460</name>
</gene>
<keyword evidence="1" id="KW-1133">Transmembrane helix</keyword>
<dbReference type="PANTHER" id="PTHR43081">
    <property type="entry name" value="ADENYLATE CYCLASE, TERMINAL-DIFFERENTIATION SPECIFIC-RELATED"/>
    <property type="match status" value="1"/>
</dbReference>
<dbReference type="Proteomes" id="UP000033774">
    <property type="component" value="Unassembled WGS sequence"/>
</dbReference>
<dbReference type="RefSeq" id="WP_045775128.1">
    <property type="nucleotide sequence ID" value="NZ_LAJY01000131.1"/>
</dbReference>
<dbReference type="InterPro" id="IPR050697">
    <property type="entry name" value="Adenylyl/Guanylyl_Cyclase_3/4"/>
</dbReference>
<evidence type="ECO:0000256" key="1">
    <source>
        <dbReference type="SAM" id="Phobius"/>
    </source>
</evidence>
<dbReference type="SUPFAM" id="SSF55073">
    <property type="entry name" value="Nucleotide cyclase"/>
    <property type="match status" value="1"/>
</dbReference>
<dbReference type="SMART" id="SM00304">
    <property type="entry name" value="HAMP"/>
    <property type="match status" value="1"/>
</dbReference>
<dbReference type="GO" id="GO:0035556">
    <property type="term" value="P:intracellular signal transduction"/>
    <property type="evidence" value="ECO:0007669"/>
    <property type="project" value="InterPro"/>
</dbReference>
<organism evidence="4 5">
    <name type="scientific">Elstera litoralis</name>
    <dbReference type="NCBI Taxonomy" id="552518"/>
    <lineage>
        <taxon>Bacteria</taxon>
        <taxon>Pseudomonadati</taxon>
        <taxon>Pseudomonadota</taxon>
        <taxon>Alphaproteobacteria</taxon>
        <taxon>Rhodospirillales</taxon>
        <taxon>Rhodospirillaceae</taxon>
        <taxon>Elstera</taxon>
    </lineage>
</organism>
<dbReference type="GO" id="GO:0006171">
    <property type="term" value="P:cAMP biosynthetic process"/>
    <property type="evidence" value="ECO:0007669"/>
    <property type="project" value="TreeGrafter"/>
</dbReference>
<reference evidence="4 5" key="1">
    <citation type="submission" date="2015-03" db="EMBL/GenBank/DDBJ databases">
        <title>Draft genome sequence of Elstera litoralis.</title>
        <authorList>
            <person name="Rahalkar M.C."/>
            <person name="Dhakephalkar P.K."/>
            <person name="Pore S.D."/>
            <person name="Arora P."/>
            <person name="Kapse N.G."/>
            <person name="Pandit P.S."/>
        </authorList>
    </citation>
    <scope>NUCLEOTIDE SEQUENCE [LARGE SCALE GENOMIC DNA]</scope>
    <source>
        <strain evidence="4 5">Dia-1</strain>
    </source>
</reference>
<feature type="transmembrane region" description="Helical" evidence="1">
    <location>
        <begin position="21"/>
        <end position="46"/>
    </location>
</feature>
<feature type="domain" description="Guanylate cyclase" evidence="2">
    <location>
        <begin position="442"/>
        <end position="574"/>
    </location>
</feature>
<dbReference type="Pfam" id="PF00211">
    <property type="entry name" value="Guanylate_cyc"/>
    <property type="match status" value="1"/>
</dbReference>
<keyword evidence="5" id="KW-1185">Reference proteome</keyword>
<dbReference type="AlphaFoldDB" id="A0A0F3IUB0"/>
<protein>
    <recommendedName>
        <fullName evidence="6">Guanylate cyclase</fullName>
    </recommendedName>
</protein>